<evidence type="ECO:0000256" key="2">
    <source>
        <dbReference type="ARBA" id="ARBA00009282"/>
    </source>
</evidence>
<dbReference type="AlphaFoldDB" id="A0A381ZBV7"/>
<dbReference type="InterPro" id="IPR040442">
    <property type="entry name" value="Pyrv_kinase-like_dom_sf"/>
</dbReference>
<evidence type="ECO:0000256" key="1">
    <source>
        <dbReference type="ARBA" id="ARBA00001946"/>
    </source>
</evidence>
<dbReference type="GO" id="GO:0046421">
    <property type="term" value="F:methylisocitrate lyase activity"/>
    <property type="evidence" value="ECO:0007669"/>
    <property type="project" value="InterPro"/>
</dbReference>
<dbReference type="PROSITE" id="PS00161">
    <property type="entry name" value="ISOCITRATE_LYASE"/>
    <property type="match status" value="1"/>
</dbReference>
<evidence type="ECO:0008006" key="7">
    <source>
        <dbReference type="Google" id="ProtNLM"/>
    </source>
</evidence>
<name>A0A381ZBV7_9ZZZZ</name>
<dbReference type="PANTHER" id="PTHR42905">
    <property type="entry name" value="PHOSPHOENOLPYRUVATE CARBOXYLASE"/>
    <property type="match status" value="1"/>
</dbReference>
<sequence length="302" mass="33231">MSWMTDDRTAYDPASDLKALLTTGAAISVPGVNEPLTAILADRMGFRCIYFSGAAFSASLGIPDIGLFSIDQLIDSVKWITRSTNLPLIVDIDTGFGEAVNVVRVIKELEYLGVAAVQLEDQISPKRCGHLDGKQIVSEQQYVEKLKAALAARKNMLVIARTDSRDVYSFDEAVKRGTLYRDSGADVIFPEALESIDEFKQFAMRVKAPLLANMTEFGKSPMLTVKDLGDIGYSLVIYPATGQRAALGAVKKVFSNIRDNGTQVNSLSDMMDRSEIYDLIDYEKFTELDNKIAPKVTKKSAF</sequence>
<comment type="similarity">
    <text evidence="2">Belongs to the isocitrate lyase/PEP mutase superfamily. Methylisocitrate lyase family.</text>
</comment>
<keyword evidence="5" id="KW-0456">Lyase</keyword>
<dbReference type="GO" id="GO:0019629">
    <property type="term" value="P:propionate catabolic process, 2-methylcitrate cycle"/>
    <property type="evidence" value="ECO:0007669"/>
    <property type="project" value="InterPro"/>
</dbReference>
<keyword evidence="3" id="KW-0479">Metal-binding</keyword>
<dbReference type="SUPFAM" id="SSF51621">
    <property type="entry name" value="Phosphoenolpyruvate/pyruvate domain"/>
    <property type="match status" value="1"/>
</dbReference>
<dbReference type="NCBIfam" id="TIGR02317">
    <property type="entry name" value="prpB"/>
    <property type="match status" value="1"/>
</dbReference>
<dbReference type="PANTHER" id="PTHR42905:SF5">
    <property type="entry name" value="CARBOXYVINYL-CARBOXYPHOSPHONATE PHOSPHORYLMUTASE, CHLOROPLASTIC"/>
    <property type="match status" value="1"/>
</dbReference>
<dbReference type="Gene3D" id="3.20.20.60">
    <property type="entry name" value="Phosphoenolpyruvate-binding domains"/>
    <property type="match status" value="1"/>
</dbReference>
<organism evidence="6">
    <name type="scientific">marine metagenome</name>
    <dbReference type="NCBI Taxonomy" id="408172"/>
    <lineage>
        <taxon>unclassified sequences</taxon>
        <taxon>metagenomes</taxon>
        <taxon>ecological metagenomes</taxon>
    </lineage>
</organism>
<gene>
    <name evidence="6" type="ORF">METZ01_LOCUS139275</name>
</gene>
<evidence type="ECO:0000256" key="5">
    <source>
        <dbReference type="ARBA" id="ARBA00023239"/>
    </source>
</evidence>
<dbReference type="CDD" id="cd00377">
    <property type="entry name" value="ICL_PEPM"/>
    <property type="match status" value="1"/>
</dbReference>
<dbReference type="GO" id="GO:0046872">
    <property type="term" value="F:metal ion binding"/>
    <property type="evidence" value="ECO:0007669"/>
    <property type="project" value="UniProtKB-KW"/>
</dbReference>
<comment type="cofactor">
    <cofactor evidence="1">
        <name>Mg(2+)</name>
        <dbReference type="ChEBI" id="CHEBI:18420"/>
    </cofactor>
</comment>
<evidence type="ECO:0000256" key="4">
    <source>
        <dbReference type="ARBA" id="ARBA00022842"/>
    </source>
</evidence>
<dbReference type="InterPro" id="IPR039556">
    <property type="entry name" value="ICL/PEPM"/>
</dbReference>
<evidence type="ECO:0000313" key="6">
    <source>
        <dbReference type="EMBL" id="SVA86421.1"/>
    </source>
</evidence>
<evidence type="ECO:0000256" key="3">
    <source>
        <dbReference type="ARBA" id="ARBA00022723"/>
    </source>
</evidence>
<accession>A0A381ZBV7</accession>
<reference evidence="6" key="1">
    <citation type="submission" date="2018-05" db="EMBL/GenBank/DDBJ databases">
        <authorList>
            <person name="Lanie J.A."/>
            <person name="Ng W.-L."/>
            <person name="Kazmierczak K.M."/>
            <person name="Andrzejewski T.M."/>
            <person name="Davidsen T.M."/>
            <person name="Wayne K.J."/>
            <person name="Tettelin H."/>
            <person name="Glass J.I."/>
            <person name="Rusch D."/>
            <person name="Podicherti R."/>
            <person name="Tsui H.-C.T."/>
            <person name="Winkler M.E."/>
        </authorList>
    </citation>
    <scope>NUCLEOTIDE SEQUENCE</scope>
</reference>
<dbReference type="InterPro" id="IPR012695">
    <property type="entry name" value="PrpB"/>
</dbReference>
<dbReference type="Pfam" id="PF13714">
    <property type="entry name" value="PEP_mutase"/>
    <property type="match status" value="1"/>
</dbReference>
<dbReference type="EMBL" id="UINC01020625">
    <property type="protein sequence ID" value="SVA86421.1"/>
    <property type="molecule type" value="Genomic_DNA"/>
</dbReference>
<dbReference type="InterPro" id="IPR018523">
    <property type="entry name" value="Isocitrate_lyase_ph_CS"/>
</dbReference>
<proteinExistence type="inferred from homology"/>
<dbReference type="InterPro" id="IPR015813">
    <property type="entry name" value="Pyrv/PenolPyrv_kinase-like_dom"/>
</dbReference>
<keyword evidence="4" id="KW-0460">Magnesium</keyword>
<protein>
    <recommendedName>
        <fullName evidence="7">Methylisocitrate lyase</fullName>
    </recommendedName>
</protein>